<protein>
    <recommendedName>
        <fullName evidence="4">Lipoprotein</fullName>
    </recommendedName>
</protein>
<dbReference type="EMBL" id="JRLY01000009">
    <property type="protein sequence ID" value="KGO92471.1"/>
    <property type="molecule type" value="Genomic_DNA"/>
</dbReference>
<proteinExistence type="predicted"/>
<feature type="signal peptide" evidence="1">
    <location>
        <begin position="1"/>
        <end position="21"/>
    </location>
</feature>
<name>A0A0A2MLJ8_9FLAO</name>
<gene>
    <name evidence="2" type="ORF">Q766_11855</name>
</gene>
<dbReference type="eggNOG" id="ENOG502Z9D6">
    <property type="taxonomic scope" value="Bacteria"/>
</dbReference>
<evidence type="ECO:0008006" key="4">
    <source>
        <dbReference type="Google" id="ProtNLM"/>
    </source>
</evidence>
<sequence>MKKMFLLALLPALLWSCSHKAERVERAFYFWKSNDYQLSDQENKLMDTLQVKKIYVKFFEVEKNDLVGYVPIAKTDLHLYSNDNITSLIPTVYITNEVFKKAKPSDMDALADNVNFLIDKYTKDKFHNVANVDEYQMDCDWTLSTKDSYFYFLKKLKQVSGKKISCTLRLYPYKYPDKMGVPPVDKAMLMCYNLLNPLQEREKNSILDINELHAYLNSGKKYPLHLDVALPVYSWMQVYQNDHFAQVVYTNTKDIKTILTPNKPLWYTVKKDTVINDFYIRSGDKVKIEEQTAEQLNKAVAIIKKYVPLDRDITVSLFHLDQEQLSRYSHEEIAAFYTGFTK</sequence>
<evidence type="ECO:0000313" key="2">
    <source>
        <dbReference type="EMBL" id="KGO92471.1"/>
    </source>
</evidence>
<keyword evidence="1" id="KW-0732">Signal</keyword>
<keyword evidence="3" id="KW-1185">Reference proteome</keyword>
<organism evidence="2 3">
    <name type="scientific">Flavobacterium subsaxonicum WB 4.1-42 = DSM 21790</name>
    <dbReference type="NCBI Taxonomy" id="1121898"/>
    <lineage>
        <taxon>Bacteria</taxon>
        <taxon>Pseudomonadati</taxon>
        <taxon>Bacteroidota</taxon>
        <taxon>Flavobacteriia</taxon>
        <taxon>Flavobacteriales</taxon>
        <taxon>Flavobacteriaceae</taxon>
        <taxon>Flavobacterium</taxon>
    </lineage>
</organism>
<dbReference type="RefSeq" id="WP_026991496.1">
    <property type="nucleotide sequence ID" value="NZ_AUGP01000029.1"/>
</dbReference>
<dbReference type="Proteomes" id="UP000030111">
    <property type="component" value="Unassembled WGS sequence"/>
</dbReference>
<dbReference type="STRING" id="1121898.GCA_000422725_03530"/>
<dbReference type="OrthoDB" id="634553at2"/>
<accession>A0A0A2MLJ8</accession>
<reference evidence="2 3" key="1">
    <citation type="submission" date="2013-09" db="EMBL/GenBank/DDBJ databases">
        <authorList>
            <person name="Zeng Z."/>
            <person name="Chen C."/>
        </authorList>
    </citation>
    <scope>NUCLEOTIDE SEQUENCE [LARGE SCALE GENOMIC DNA]</scope>
    <source>
        <strain evidence="2 3">WB 4.1-42</strain>
    </source>
</reference>
<feature type="chain" id="PRO_5002003551" description="Lipoprotein" evidence="1">
    <location>
        <begin position="22"/>
        <end position="342"/>
    </location>
</feature>
<dbReference type="AlphaFoldDB" id="A0A0A2MLJ8"/>
<comment type="caution">
    <text evidence="2">The sequence shown here is derived from an EMBL/GenBank/DDBJ whole genome shotgun (WGS) entry which is preliminary data.</text>
</comment>
<evidence type="ECO:0000313" key="3">
    <source>
        <dbReference type="Proteomes" id="UP000030111"/>
    </source>
</evidence>
<evidence type="ECO:0000256" key="1">
    <source>
        <dbReference type="SAM" id="SignalP"/>
    </source>
</evidence>